<reference evidence="3 4" key="1">
    <citation type="submission" date="2017-12" db="EMBL/GenBank/DDBJ databases">
        <title>Taxonomic description and draft genome of Pradoshia cofamensis Gen. nov., sp. nov., a thermotolerant bacillale isolated from anterior gut of earthworm Eisenia fetida.</title>
        <authorList>
            <person name="Saha T."/>
            <person name="Chakraborty R."/>
        </authorList>
    </citation>
    <scope>NUCLEOTIDE SEQUENCE [LARGE SCALE GENOMIC DNA]</scope>
    <source>
        <strain evidence="3 4">EAG3</strain>
    </source>
</reference>
<dbReference type="Pfam" id="PF01381">
    <property type="entry name" value="HTH_3"/>
    <property type="match status" value="1"/>
</dbReference>
<evidence type="ECO:0000256" key="1">
    <source>
        <dbReference type="PROSITE-ProRule" id="PRU00339"/>
    </source>
</evidence>
<dbReference type="SMART" id="SM00530">
    <property type="entry name" value="HTH_XRE"/>
    <property type="match status" value="1"/>
</dbReference>
<dbReference type="InterPro" id="IPR019734">
    <property type="entry name" value="TPR_rpt"/>
</dbReference>
<feature type="domain" description="HTH cro/C1-type" evidence="2">
    <location>
        <begin position="7"/>
        <end position="60"/>
    </location>
</feature>
<evidence type="ECO:0000313" key="4">
    <source>
        <dbReference type="Proteomes" id="UP000239663"/>
    </source>
</evidence>
<comment type="caution">
    <text evidence="3">The sequence shown here is derived from an EMBL/GenBank/DDBJ whole genome shotgun (WGS) entry which is preliminary data.</text>
</comment>
<feature type="repeat" description="TPR" evidence="1">
    <location>
        <begin position="264"/>
        <end position="297"/>
    </location>
</feature>
<protein>
    <submittedName>
        <fullName evidence="3">Transcriptional regulator</fullName>
    </submittedName>
</protein>
<dbReference type="SUPFAM" id="SSF47413">
    <property type="entry name" value="lambda repressor-like DNA-binding domains"/>
    <property type="match status" value="1"/>
</dbReference>
<keyword evidence="1" id="KW-0802">TPR repeat</keyword>
<dbReference type="InterPro" id="IPR010982">
    <property type="entry name" value="Lambda_DNA-bd_dom_sf"/>
</dbReference>
<dbReference type="SMART" id="SM00028">
    <property type="entry name" value="TPR"/>
    <property type="match status" value="2"/>
</dbReference>
<dbReference type="SUPFAM" id="SSF48452">
    <property type="entry name" value="TPR-like"/>
    <property type="match status" value="1"/>
</dbReference>
<dbReference type="OrthoDB" id="252257at2"/>
<dbReference type="AlphaFoldDB" id="A0A2S7N3M0"/>
<name>A0A2S7N3M0_9BACI</name>
<organism evidence="3 4">
    <name type="scientific">Pradoshia eiseniae</name>
    <dbReference type="NCBI Taxonomy" id="2064768"/>
    <lineage>
        <taxon>Bacteria</taxon>
        <taxon>Bacillati</taxon>
        <taxon>Bacillota</taxon>
        <taxon>Bacilli</taxon>
        <taxon>Bacillales</taxon>
        <taxon>Bacillaceae</taxon>
        <taxon>Pradoshia</taxon>
    </lineage>
</organism>
<dbReference type="Proteomes" id="UP000239663">
    <property type="component" value="Unassembled WGS sequence"/>
</dbReference>
<dbReference type="InterPro" id="IPR011990">
    <property type="entry name" value="TPR-like_helical_dom_sf"/>
</dbReference>
<evidence type="ECO:0000259" key="2">
    <source>
        <dbReference type="PROSITE" id="PS50943"/>
    </source>
</evidence>
<dbReference type="GO" id="GO:0003677">
    <property type="term" value="F:DNA binding"/>
    <property type="evidence" value="ECO:0007669"/>
    <property type="project" value="InterPro"/>
</dbReference>
<accession>A0A2S7N3M0</accession>
<dbReference type="RefSeq" id="WP_104847714.1">
    <property type="nucleotide sequence ID" value="NZ_PKOZ01000001.1"/>
</dbReference>
<sequence>MNVGSLIKYYRTKLGMTQSELVDGICSVPHLSKIENNSKEANEQTIDLLLKRLGANLMEVQQKNVLIEKLLDEWIRDINYLQVEKARGLYDHLSGLSEFIAYTPHLYLYELYKLRYYLLVRETEKAKVHYKWLEKHKKNFSYQELYLLHYYHAICLIVQNKYRQANDVLDELVISQGEGVTASGDVYYHLALVKCHIEQPGYAIFYGKQALTSFTADYNLKRMLHTLMIMGISYTDSGIYEVALDCYNHLERNAEILGEVEMLSLTYHNIGYLKQRMGRLEEARDYFKRAIDSRNDDASSYMVSLYAFAETAFYLEDYPAAKESFVSLKKEAVQAGTKIYQILPMYYLLMMEGEEEKAIRYLEEYTLPFLYDKELSFTDIRSVNKILADYYKKEGKFKEALQYTYMD</sequence>
<dbReference type="Gene3D" id="1.25.40.10">
    <property type="entry name" value="Tetratricopeptide repeat domain"/>
    <property type="match status" value="2"/>
</dbReference>
<dbReference type="CDD" id="cd00093">
    <property type="entry name" value="HTH_XRE"/>
    <property type="match status" value="1"/>
</dbReference>
<dbReference type="EMBL" id="PKOZ01000001">
    <property type="protein sequence ID" value="PQD96617.1"/>
    <property type="molecule type" value="Genomic_DNA"/>
</dbReference>
<proteinExistence type="predicted"/>
<gene>
    <name evidence="3" type="ORF">CYL18_01600</name>
</gene>
<dbReference type="InterPro" id="IPR001387">
    <property type="entry name" value="Cro/C1-type_HTH"/>
</dbReference>
<keyword evidence="4" id="KW-1185">Reference proteome</keyword>
<dbReference type="Pfam" id="PF13424">
    <property type="entry name" value="TPR_12"/>
    <property type="match status" value="1"/>
</dbReference>
<dbReference type="PROSITE" id="PS50943">
    <property type="entry name" value="HTH_CROC1"/>
    <property type="match status" value="1"/>
</dbReference>
<evidence type="ECO:0000313" key="3">
    <source>
        <dbReference type="EMBL" id="PQD96617.1"/>
    </source>
</evidence>
<dbReference type="PROSITE" id="PS50005">
    <property type="entry name" value="TPR"/>
    <property type="match status" value="1"/>
</dbReference>